<name>A0ABS6S4H7_9BACT</name>
<gene>
    <name evidence="9 12" type="primary">mnmA</name>
    <name evidence="12" type="ORF">HWQ67_16955</name>
</gene>
<keyword evidence="7" id="KW-1015">Disulfide bond</keyword>
<keyword evidence="6 9" id="KW-0694">RNA-binding</keyword>
<evidence type="ECO:0000313" key="13">
    <source>
        <dbReference type="Proteomes" id="UP001196980"/>
    </source>
</evidence>
<keyword evidence="13" id="KW-1185">Reference proteome</keyword>
<dbReference type="EC" id="2.8.1.13" evidence="9"/>
<evidence type="ECO:0000256" key="1">
    <source>
        <dbReference type="ARBA" id="ARBA00022555"/>
    </source>
</evidence>
<feature type="site" description="Interaction with tRNA" evidence="9">
    <location>
        <position position="349"/>
    </location>
</feature>
<evidence type="ECO:0000256" key="4">
    <source>
        <dbReference type="ARBA" id="ARBA00022741"/>
    </source>
</evidence>
<dbReference type="NCBIfam" id="NF001138">
    <property type="entry name" value="PRK00143.1"/>
    <property type="match status" value="1"/>
</dbReference>
<reference evidence="12 13" key="1">
    <citation type="journal article" date="2020" name="J Geophys Res Biogeosci">
        <title>Magnetotaxis as an Adaptation to Enable Bacterial Shuttling of Microbial Sulfur and Sulfur Cycling Across Aquatic Oxic#Anoxic Interfaces.</title>
        <authorList>
            <person name="Li J."/>
            <person name="Liu P."/>
            <person name="Wang J."/>
            <person name="Roberts A.P."/>
            <person name="Pan Y."/>
        </authorList>
    </citation>
    <scope>NUCLEOTIDE SEQUENCE [LARGE SCALE GENOMIC DNA]</scope>
    <source>
        <strain evidence="12 13">MYR-1_YQ</strain>
    </source>
</reference>
<comment type="function">
    <text evidence="9">Catalyzes the 2-thiolation of uridine at the wobble position (U34) of tRNA, leading to the formation of s(2)U34.</text>
</comment>
<keyword evidence="9" id="KW-0963">Cytoplasm</keyword>
<dbReference type="NCBIfam" id="TIGR00420">
    <property type="entry name" value="trmU"/>
    <property type="match status" value="1"/>
</dbReference>
<comment type="caution">
    <text evidence="9">Lacks conserved residue(s) required for the propagation of feature annotation.</text>
</comment>
<evidence type="ECO:0000256" key="7">
    <source>
        <dbReference type="ARBA" id="ARBA00023157"/>
    </source>
</evidence>
<feature type="binding site" evidence="9">
    <location>
        <position position="141"/>
    </location>
    <ligand>
        <name>ATP</name>
        <dbReference type="ChEBI" id="CHEBI:30616"/>
    </ligand>
</feature>
<dbReference type="CDD" id="cd01998">
    <property type="entry name" value="MnmA_TRMU-like"/>
    <property type="match status" value="1"/>
</dbReference>
<keyword evidence="1 9" id="KW-0820">tRNA-binding</keyword>
<feature type="region of interest" description="Interaction with tRNA" evidence="9">
    <location>
        <begin position="160"/>
        <end position="162"/>
    </location>
</feature>
<dbReference type="Gene3D" id="2.30.30.280">
    <property type="entry name" value="Adenine nucleotide alpha hydrolases-like domains"/>
    <property type="match status" value="1"/>
</dbReference>
<sequence>MTSKEGQAGGQTGQSVLIGMSGGVDSSVAAYLLKQQGYYTEGLSFLLWGSNSDTAKTPDTTNTCCSAASLNDARATAAALGIRHSIADVRVEFMQRVIEPFIEGYSRGVTPNPCVLCNQHVKFPYLLAEANSRGFDCIATGHYAVGTDQPALMTATDMTKDQSYFLYVLTLEMLSRVKFPLGPWTKPRVRELAAGLELPCHKRPESQDICFVDDAGYRGFLSAYSPNIQAAGPIVDVDGKTIGTHGGLFAYTVGQRRGIGIAAKQPLYVIDIDTATNTLIVGPKECGAKTQFTVDAINWLVPTTEVPDSVLVKFRSTMAAVSADIAGIEGSSATRVILHTPQWAPARGQSAVFYVGNRVIGGGVIV</sequence>
<dbReference type="InterPro" id="IPR046884">
    <property type="entry name" value="MnmA-like_central"/>
</dbReference>
<dbReference type="PANTHER" id="PTHR11933">
    <property type="entry name" value="TRNA 5-METHYLAMINOMETHYL-2-THIOURIDYLATE -METHYLTRANSFERASE"/>
    <property type="match status" value="1"/>
</dbReference>
<dbReference type="Gene3D" id="3.40.50.620">
    <property type="entry name" value="HUPs"/>
    <property type="match status" value="1"/>
</dbReference>
<dbReference type="SUPFAM" id="SSF52402">
    <property type="entry name" value="Adenine nucleotide alpha hydrolases-like"/>
    <property type="match status" value="1"/>
</dbReference>
<comment type="similarity">
    <text evidence="9">Belongs to the MnmA/TRMU family.</text>
</comment>
<feature type="active site" description="Nucleophile" evidence="9">
    <location>
        <position position="117"/>
    </location>
</feature>
<accession>A0ABS6S4H7</accession>
<evidence type="ECO:0000256" key="6">
    <source>
        <dbReference type="ARBA" id="ARBA00022884"/>
    </source>
</evidence>
<evidence type="ECO:0000313" key="12">
    <source>
        <dbReference type="EMBL" id="MBV6343268.1"/>
    </source>
</evidence>
<dbReference type="GO" id="GO:0103016">
    <property type="term" value="F:tRNA-uridine 2-sulfurtransferase activity"/>
    <property type="evidence" value="ECO:0007669"/>
    <property type="project" value="UniProtKB-EC"/>
</dbReference>
<dbReference type="HAMAP" id="MF_00144">
    <property type="entry name" value="tRNA_thiouridyl_MnmA"/>
    <property type="match status" value="1"/>
</dbReference>
<dbReference type="EMBL" id="JABXWD010000510">
    <property type="protein sequence ID" value="MBV6343268.1"/>
    <property type="molecule type" value="Genomic_DNA"/>
</dbReference>
<dbReference type="Pfam" id="PF20259">
    <property type="entry name" value="tRNA_Me_trans_M"/>
    <property type="match status" value="1"/>
</dbReference>
<comment type="catalytic activity">
    <reaction evidence="8 9">
        <text>S-sulfanyl-L-cysteinyl-[protein] + uridine(34) in tRNA + AH2 + ATP = 2-thiouridine(34) in tRNA + L-cysteinyl-[protein] + A + AMP + diphosphate + H(+)</text>
        <dbReference type="Rhea" id="RHEA:47032"/>
        <dbReference type="Rhea" id="RHEA-COMP:10131"/>
        <dbReference type="Rhea" id="RHEA-COMP:11726"/>
        <dbReference type="Rhea" id="RHEA-COMP:11727"/>
        <dbReference type="Rhea" id="RHEA-COMP:11728"/>
        <dbReference type="ChEBI" id="CHEBI:13193"/>
        <dbReference type="ChEBI" id="CHEBI:15378"/>
        <dbReference type="ChEBI" id="CHEBI:17499"/>
        <dbReference type="ChEBI" id="CHEBI:29950"/>
        <dbReference type="ChEBI" id="CHEBI:30616"/>
        <dbReference type="ChEBI" id="CHEBI:33019"/>
        <dbReference type="ChEBI" id="CHEBI:61963"/>
        <dbReference type="ChEBI" id="CHEBI:65315"/>
        <dbReference type="ChEBI" id="CHEBI:87170"/>
        <dbReference type="ChEBI" id="CHEBI:456215"/>
        <dbReference type="EC" id="2.8.1.13"/>
    </reaction>
</comment>
<evidence type="ECO:0000256" key="2">
    <source>
        <dbReference type="ARBA" id="ARBA00022679"/>
    </source>
</evidence>
<evidence type="ECO:0000256" key="3">
    <source>
        <dbReference type="ARBA" id="ARBA00022694"/>
    </source>
</evidence>
<keyword evidence="4 9" id="KW-0547">Nucleotide-binding</keyword>
<dbReference type="Gene3D" id="2.40.30.10">
    <property type="entry name" value="Translation factors"/>
    <property type="match status" value="1"/>
</dbReference>
<dbReference type="InterPro" id="IPR046885">
    <property type="entry name" value="MnmA-like_C"/>
</dbReference>
<dbReference type="InterPro" id="IPR023382">
    <property type="entry name" value="MnmA-like_central_sf"/>
</dbReference>
<feature type="active site" description="Cysteine persulfide intermediate" evidence="9">
    <location>
        <position position="210"/>
    </location>
</feature>
<protein>
    <recommendedName>
        <fullName evidence="9">tRNA-specific 2-thiouridylase MnmA</fullName>
        <ecNumber evidence="9">2.8.1.13</ecNumber>
    </recommendedName>
</protein>
<feature type="domain" description="tRNA-specific 2-thiouridylase MnmA-like central" evidence="11">
    <location>
        <begin position="220"/>
        <end position="282"/>
    </location>
</feature>
<feature type="site" description="Interaction with tRNA" evidence="9">
    <location>
        <position position="142"/>
    </location>
</feature>
<feature type="binding site" evidence="9">
    <location>
        <begin position="19"/>
        <end position="26"/>
    </location>
    <ligand>
        <name>ATP</name>
        <dbReference type="ChEBI" id="CHEBI:30616"/>
    </ligand>
</feature>
<dbReference type="Pfam" id="PF03054">
    <property type="entry name" value="tRNA_Me_trans"/>
    <property type="match status" value="1"/>
</dbReference>
<feature type="binding site" evidence="9">
    <location>
        <position position="45"/>
    </location>
    <ligand>
        <name>ATP</name>
        <dbReference type="ChEBI" id="CHEBI:30616"/>
    </ligand>
</feature>
<keyword evidence="5 9" id="KW-0067">ATP-binding</keyword>
<keyword evidence="2 9" id="KW-0808">Transferase</keyword>
<evidence type="ECO:0000259" key="11">
    <source>
        <dbReference type="Pfam" id="PF20259"/>
    </source>
</evidence>
<comment type="caution">
    <text evidence="12">The sequence shown here is derived from an EMBL/GenBank/DDBJ whole genome shotgun (WGS) entry which is preliminary data.</text>
</comment>
<proteinExistence type="inferred from homology"/>
<comment type="subcellular location">
    <subcellularLocation>
        <location evidence="9">Cytoplasm</location>
    </subcellularLocation>
</comment>
<dbReference type="RefSeq" id="WP_218253877.1">
    <property type="nucleotide sequence ID" value="NZ_JABXWD010000510.1"/>
</dbReference>
<organism evidence="12 13">
    <name type="scientific">Candidatus Magnetobacterium casense</name>
    <dbReference type="NCBI Taxonomy" id="1455061"/>
    <lineage>
        <taxon>Bacteria</taxon>
        <taxon>Pseudomonadati</taxon>
        <taxon>Nitrospirota</taxon>
        <taxon>Thermodesulfovibrionia</taxon>
        <taxon>Thermodesulfovibrionales</taxon>
        <taxon>Candidatus Magnetobacteriaceae</taxon>
        <taxon>Candidatus Magnetobacterium</taxon>
    </lineage>
</organism>
<evidence type="ECO:0000259" key="10">
    <source>
        <dbReference type="Pfam" id="PF20258"/>
    </source>
</evidence>
<dbReference type="PANTHER" id="PTHR11933:SF5">
    <property type="entry name" value="MITOCHONDRIAL TRNA-SPECIFIC 2-THIOURIDYLASE 1"/>
    <property type="match status" value="1"/>
</dbReference>
<feature type="domain" description="tRNA-specific 2-thiouridylase MnmA-like C-terminal" evidence="10">
    <location>
        <begin position="290"/>
        <end position="365"/>
    </location>
</feature>
<dbReference type="InterPro" id="IPR004506">
    <property type="entry name" value="MnmA-like"/>
</dbReference>
<evidence type="ECO:0000256" key="9">
    <source>
        <dbReference type="HAMAP-Rule" id="MF_00144"/>
    </source>
</evidence>
<evidence type="ECO:0000256" key="8">
    <source>
        <dbReference type="ARBA" id="ARBA00051542"/>
    </source>
</evidence>
<evidence type="ECO:0000256" key="5">
    <source>
        <dbReference type="ARBA" id="ARBA00022840"/>
    </source>
</evidence>
<dbReference type="Pfam" id="PF20258">
    <property type="entry name" value="tRNA_Me_trans_C"/>
    <property type="match status" value="1"/>
</dbReference>
<dbReference type="Proteomes" id="UP001196980">
    <property type="component" value="Unassembled WGS sequence"/>
</dbReference>
<dbReference type="InterPro" id="IPR014729">
    <property type="entry name" value="Rossmann-like_a/b/a_fold"/>
</dbReference>
<keyword evidence="3 9" id="KW-0819">tRNA processing</keyword>